<gene>
    <name evidence="3" type="ORF">H0S70_08985</name>
</gene>
<feature type="transmembrane region" description="Helical" evidence="2">
    <location>
        <begin position="49"/>
        <end position="68"/>
    </location>
</feature>
<keyword evidence="4" id="KW-1185">Reference proteome</keyword>
<proteinExistence type="predicted"/>
<keyword evidence="2" id="KW-0472">Membrane</keyword>
<dbReference type="Pfam" id="PF04120">
    <property type="entry name" value="Iron_permease"/>
    <property type="match status" value="1"/>
</dbReference>
<dbReference type="Proteomes" id="UP000516438">
    <property type="component" value="Chromosome"/>
</dbReference>
<keyword evidence="2" id="KW-1133">Transmembrane helix</keyword>
<evidence type="ECO:0000313" key="4">
    <source>
        <dbReference type="Proteomes" id="UP000516438"/>
    </source>
</evidence>
<name>A0A7H1DU62_9FLAO</name>
<dbReference type="InterPro" id="IPR007251">
    <property type="entry name" value="Iron_permease_Fet4"/>
</dbReference>
<dbReference type="RefSeq" id="WP_188320561.1">
    <property type="nucleotide sequence ID" value="NZ_CP060203.1"/>
</dbReference>
<sequence>MAKPNQSIFESFANKATAFTGSSPAFIGAALIVIIWAISGPFFKFSETWQLVINTGTTIITFLMVFLIQKAQNKDSKAIQIKLNELIAASEKASNRIVDIEDLTEKELDNLHKFYEELSDLAESDNDLHQSHSINAAKNNHEFKKRGRDLNGASED</sequence>
<keyword evidence="2" id="KW-0812">Transmembrane</keyword>
<dbReference type="EMBL" id="CP060203">
    <property type="protein sequence ID" value="QNS40520.1"/>
    <property type="molecule type" value="Genomic_DNA"/>
</dbReference>
<evidence type="ECO:0000313" key="3">
    <source>
        <dbReference type="EMBL" id="QNS40520.1"/>
    </source>
</evidence>
<reference evidence="3 4" key="1">
    <citation type="submission" date="2020-07" db="EMBL/GenBank/DDBJ databases">
        <title>Complete genome and description of Chryseobacterium manosquense strain Marseille-Q2069 sp. nov.</title>
        <authorList>
            <person name="Boxberger M."/>
        </authorList>
    </citation>
    <scope>NUCLEOTIDE SEQUENCE [LARGE SCALE GENOMIC DNA]</scope>
    <source>
        <strain evidence="3 4">Marseille-Q2069</strain>
    </source>
</reference>
<evidence type="ECO:0000256" key="1">
    <source>
        <dbReference type="SAM" id="MobiDB-lite"/>
    </source>
</evidence>
<dbReference type="GO" id="GO:0055085">
    <property type="term" value="P:transmembrane transport"/>
    <property type="evidence" value="ECO:0007669"/>
    <property type="project" value="InterPro"/>
</dbReference>
<organism evidence="3 4">
    <name type="scientific">Chryseobacterium manosquense</name>
    <dbReference type="NCBI Taxonomy" id="2754694"/>
    <lineage>
        <taxon>Bacteria</taxon>
        <taxon>Pseudomonadati</taxon>
        <taxon>Bacteroidota</taxon>
        <taxon>Flavobacteriia</taxon>
        <taxon>Flavobacteriales</taxon>
        <taxon>Weeksellaceae</taxon>
        <taxon>Chryseobacterium group</taxon>
        <taxon>Chryseobacterium</taxon>
    </lineage>
</organism>
<protein>
    <submittedName>
        <fullName evidence="3">Low affinity iron permease family protein</fullName>
    </submittedName>
</protein>
<dbReference type="KEGG" id="cmaq:H0S70_08985"/>
<feature type="transmembrane region" description="Helical" evidence="2">
    <location>
        <begin position="21"/>
        <end position="43"/>
    </location>
</feature>
<evidence type="ECO:0000256" key="2">
    <source>
        <dbReference type="SAM" id="Phobius"/>
    </source>
</evidence>
<feature type="region of interest" description="Disordered" evidence="1">
    <location>
        <begin position="134"/>
        <end position="156"/>
    </location>
</feature>
<dbReference type="AlphaFoldDB" id="A0A7H1DU62"/>
<accession>A0A7H1DU62</accession>